<feature type="region of interest" description="Disordered" evidence="1">
    <location>
        <begin position="401"/>
        <end position="465"/>
    </location>
</feature>
<organism evidence="2 3">
    <name type="scientific">Batillaria attramentaria</name>
    <dbReference type="NCBI Taxonomy" id="370345"/>
    <lineage>
        <taxon>Eukaryota</taxon>
        <taxon>Metazoa</taxon>
        <taxon>Spiralia</taxon>
        <taxon>Lophotrochozoa</taxon>
        <taxon>Mollusca</taxon>
        <taxon>Gastropoda</taxon>
        <taxon>Caenogastropoda</taxon>
        <taxon>Sorbeoconcha</taxon>
        <taxon>Cerithioidea</taxon>
        <taxon>Batillariidae</taxon>
        <taxon>Batillaria</taxon>
    </lineage>
</organism>
<feature type="region of interest" description="Disordered" evidence="1">
    <location>
        <begin position="1"/>
        <end position="30"/>
    </location>
</feature>
<feature type="region of interest" description="Disordered" evidence="1">
    <location>
        <begin position="76"/>
        <end position="117"/>
    </location>
</feature>
<feature type="compositionally biased region" description="Polar residues" evidence="1">
    <location>
        <begin position="20"/>
        <end position="30"/>
    </location>
</feature>
<feature type="compositionally biased region" description="Basic and acidic residues" evidence="1">
    <location>
        <begin position="448"/>
        <end position="465"/>
    </location>
</feature>
<dbReference type="EMBL" id="JACVVK020000471">
    <property type="protein sequence ID" value="KAK7473409.1"/>
    <property type="molecule type" value="Genomic_DNA"/>
</dbReference>
<feature type="compositionally biased region" description="Polar residues" evidence="1">
    <location>
        <begin position="273"/>
        <end position="286"/>
    </location>
</feature>
<dbReference type="AlphaFoldDB" id="A0ABD0JEE1"/>
<sequence length="465" mass="51396">PAGRNVQCQASLKRIVSPRPGQSNDNQTCAGASAAPVYWELEEDPYTEAEEDGDAVMVVNTLCRGQEATEEDYGYTYITTPGQGKKPDYNTRPPVPIPRQAKSRLTGNGSSLNRPPHMKHLEALSDASKPRVAYRQYESANVLATPNRRNMNCTYTFTFPDLISGVLTPELNTNISLDFGLERSPENCIPTDMITITVGKKRDRQVLKPMCKIVLIQGVCTKSIKEAICKCLPEKGWGWYQLSKHIEENDYTTWVWQTDDNDSNEVNITITKSKTTTPLPEDSSATAGKYGTSHESHSGVQPGLPLEMQPPVLEAEGGNGTSHSHETNYYWEIPDSPSPDPPKVCPSPDNYLRPSVSPEVKEGTDDTRKVSPFYENSVLRCVAEAQDTATKAVMNIPSPCEAGKSSCEDPVNSSGYMDMSGTKKKRPPDKCQEPSEYVNVSHEITVNPRDENFTSTSEEERFGSK</sequence>
<feature type="compositionally biased region" description="Polar residues" evidence="1">
    <location>
        <begin position="1"/>
        <end position="10"/>
    </location>
</feature>
<feature type="non-terminal residue" evidence="2">
    <location>
        <position position="1"/>
    </location>
</feature>
<evidence type="ECO:0000256" key="1">
    <source>
        <dbReference type="SAM" id="MobiDB-lite"/>
    </source>
</evidence>
<feature type="compositionally biased region" description="Pro residues" evidence="1">
    <location>
        <begin position="336"/>
        <end position="345"/>
    </location>
</feature>
<evidence type="ECO:0000313" key="2">
    <source>
        <dbReference type="EMBL" id="KAK7473409.1"/>
    </source>
</evidence>
<name>A0ABD0JEE1_9CAEN</name>
<feature type="region of interest" description="Disordered" evidence="1">
    <location>
        <begin position="273"/>
        <end position="348"/>
    </location>
</feature>
<protein>
    <submittedName>
        <fullName evidence="2">Uncharacterized protein</fullName>
    </submittedName>
</protein>
<feature type="compositionally biased region" description="Polar residues" evidence="1">
    <location>
        <begin position="103"/>
        <end position="113"/>
    </location>
</feature>
<proteinExistence type="predicted"/>
<evidence type="ECO:0000313" key="3">
    <source>
        <dbReference type="Proteomes" id="UP001519460"/>
    </source>
</evidence>
<gene>
    <name evidence="2" type="ORF">BaRGS_00035336</name>
</gene>
<keyword evidence="3" id="KW-1185">Reference proteome</keyword>
<comment type="caution">
    <text evidence="2">The sequence shown here is derived from an EMBL/GenBank/DDBJ whole genome shotgun (WGS) entry which is preliminary data.</text>
</comment>
<accession>A0ABD0JEE1</accession>
<dbReference type="Proteomes" id="UP001519460">
    <property type="component" value="Unassembled WGS sequence"/>
</dbReference>
<reference evidence="2 3" key="1">
    <citation type="journal article" date="2023" name="Sci. Data">
        <title>Genome assembly of the Korean intertidal mud-creeper Batillaria attramentaria.</title>
        <authorList>
            <person name="Patra A.K."/>
            <person name="Ho P.T."/>
            <person name="Jun S."/>
            <person name="Lee S.J."/>
            <person name="Kim Y."/>
            <person name="Won Y.J."/>
        </authorList>
    </citation>
    <scope>NUCLEOTIDE SEQUENCE [LARGE SCALE GENOMIC DNA]</scope>
    <source>
        <strain evidence="2">Wonlab-2016</strain>
    </source>
</reference>